<evidence type="ECO:0000256" key="1">
    <source>
        <dbReference type="SAM" id="Coils"/>
    </source>
</evidence>
<feature type="coiled-coil region" evidence="1">
    <location>
        <begin position="17"/>
        <end position="70"/>
    </location>
</feature>
<evidence type="ECO:0000256" key="2">
    <source>
        <dbReference type="SAM" id="MobiDB-lite"/>
    </source>
</evidence>
<name>A0ABQ5HLX0_9ASTR</name>
<feature type="compositionally biased region" description="Low complexity" evidence="2">
    <location>
        <begin position="451"/>
        <end position="462"/>
    </location>
</feature>
<evidence type="ECO:0000313" key="3">
    <source>
        <dbReference type="EMBL" id="GJT88133.1"/>
    </source>
</evidence>
<keyword evidence="4" id="KW-1185">Reference proteome</keyword>
<feature type="region of interest" description="Disordered" evidence="2">
    <location>
        <begin position="232"/>
        <end position="256"/>
    </location>
</feature>
<organism evidence="3 4">
    <name type="scientific">Tanacetum coccineum</name>
    <dbReference type="NCBI Taxonomy" id="301880"/>
    <lineage>
        <taxon>Eukaryota</taxon>
        <taxon>Viridiplantae</taxon>
        <taxon>Streptophyta</taxon>
        <taxon>Embryophyta</taxon>
        <taxon>Tracheophyta</taxon>
        <taxon>Spermatophyta</taxon>
        <taxon>Magnoliopsida</taxon>
        <taxon>eudicotyledons</taxon>
        <taxon>Gunneridae</taxon>
        <taxon>Pentapetalae</taxon>
        <taxon>asterids</taxon>
        <taxon>campanulids</taxon>
        <taxon>Asterales</taxon>
        <taxon>Asteraceae</taxon>
        <taxon>Asteroideae</taxon>
        <taxon>Anthemideae</taxon>
        <taxon>Anthemidinae</taxon>
        <taxon>Tanacetum</taxon>
    </lineage>
</organism>
<sequence>MDYQCTQPSEIEICRQAEEIERQRESKERNRVHEETMQMLREMIKRQEEEKRIAEEKEAAELEAKRKIQECLNIEGKSIPQASTRSKKFRIDPTLSNFTVSTKRIPLSDFIPPVTPNVKTVNSLRMGDKHLDTQKGSLESSVKDPIPILRESDVISDGDCDDYQKRFDLKVQLWMPSIYDENNKIRECYIIRPSQITPDLPIPDSLIMEDEHLDTIPVTESANTIKSSVEDLVPTPSESADLSDGESECDVPIGDESSSTFTTFSNPLFDSNDDFTSSDDESLSDEDVPKENFKIYSNPLFDDEEIISTKIDPHSFNAESNLIESLLNRDTLIDSSKFDYLLEEFSGEPAHTDLIPPGIVDIDLEPEEEIRLAENLSYDNSSPRPSEERNSEIADTILETLSPPPIPVEDSDSLMEEIDLFLASDDSMPPGIEIDDYDSEGDIRFLEELLSSDSPPLPENESFSLDHFDDPSLPRPPPEPPDVEICFNFEPDAGDFINKVVGDISEHDVLMPNLLPTQPTLCPVFDLLLPFSSENEDKVFKPGIFSSPFSSHRAKITFDFSESPMMISGGDIPHLDVPYLHFYPP</sequence>
<comment type="caution">
    <text evidence="3">The sequence shown here is derived from an EMBL/GenBank/DDBJ whole genome shotgun (WGS) entry which is preliminary data.</text>
</comment>
<accession>A0ABQ5HLX0</accession>
<dbReference type="EMBL" id="BQNB010019701">
    <property type="protein sequence ID" value="GJT88133.1"/>
    <property type="molecule type" value="Genomic_DNA"/>
</dbReference>
<protein>
    <submittedName>
        <fullName evidence="3">Uncharacterized protein</fullName>
    </submittedName>
</protein>
<reference evidence="3" key="2">
    <citation type="submission" date="2022-01" db="EMBL/GenBank/DDBJ databases">
        <authorList>
            <person name="Yamashiro T."/>
            <person name="Shiraishi A."/>
            <person name="Satake H."/>
            <person name="Nakayama K."/>
        </authorList>
    </citation>
    <scope>NUCLEOTIDE SEQUENCE</scope>
</reference>
<dbReference type="Proteomes" id="UP001151760">
    <property type="component" value="Unassembled WGS sequence"/>
</dbReference>
<gene>
    <name evidence="3" type="ORF">Tco_1069850</name>
</gene>
<proteinExistence type="predicted"/>
<keyword evidence="1" id="KW-0175">Coiled coil</keyword>
<evidence type="ECO:0000313" key="4">
    <source>
        <dbReference type="Proteomes" id="UP001151760"/>
    </source>
</evidence>
<feature type="region of interest" description="Disordered" evidence="2">
    <location>
        <begin position="451"/>
        <end position="479"/>
    </location>
</feature>
<reference evidence="3" key="1">
    <citation type="journal article" date="2022" name="Int. J. Mol. Sci.">
        <title>Draft Genome of Tanacetum Coccineum: Genomic Comparison of Closely Related Tanacetum-Family Plants.</title>
        <authorList>
            <person name="Yamashiro T."/>
            <person name="Shiraishi A."/>
            <person name="Nakayama K."/>
            <person name="Satake H."/>
        </authorList>
    </citation>
    <scope>NUCLEOTIDE SEQUENCE</scope>
</reference>